<keyword evidence="13" id="KW-0998">Cell outer membrane</keyword>
<dbReference type="EMBL" id="SZVO01000018">
    <property type="protein sequence ID" value="TKT87662.1"/>
    <property type="molecule type" value="Genomic_DNA"/>
</dbReference>
<protein>
    <submittedName>
        <fullName evidence="18">Polysaccharide export protein</fullName>
    </submittedName>
</protein>
<keyword evidence="19" id="KW-1185">Reference proteome</keyword>
<evidence type="ECO:0000256" key="9">
    <source>
        <dbReference type="ARBA" id="ARBA00023065"/>
    </source>
</evidence>
<evidence type="ECO:0000256" key="10">
    <source>
        <dbReference type="ARBA" id="ARBA00023114"/>
    </source>
</evidence>
<keyword evidence="6 15" id="KW-0812">Transmembrane</keyword>
<dbReference type="RefSeq" id="WP_137343549.1">
    <property type="nucleotide sequence ID" value="NZ_SZVO01000018.1"/>
</dbReference>
<keyword evidence="15" id="KW-1133">Transmembrane helix</keyword>
<dbReference type="Proteomes" id="UP000304900">
    <property type="component" value="Unassembled WGS sequence"/>
</dbReference>
<dbReference type="OrthoDB" id="662756at2"/>
<evidence type="ECO:0000256" key="15">
    <source>
        <dbReference type="SAM" id="Phobius"/>
    </source>
</evidence>
<evidence type="ECO:0000256" key="3">
    <source>
        <dbReference type="ARBA" id="ARBA00022448"/>
    </source>
</evidence>
<evidence type="ECO:0000256" key="12">
    <source>
        <dbReference type="ARBA" id="ARBA00023139"/>
    </source>
</evidence>
<comment type="caution">
    <text evidence="18">The sequence shown here is derived from an EMBL/GenBank/DDBJ whole genome shotgun (WGS) entry which is preliminary data.</text>
</comment>
<feature type="transmembrane region" description="Helical" evidence="15">
    <location>
        <begin position="253"/>
        <end position="273"/>
    </location>
</feature>
<dbReference type="Gene3D" id="3.10.560.10">
    <property type="entry name" value="Outer membrane lipoprotein wza domain like"/>
    <property type="match status" value="1"/>
</dbReference>
<evidence type="ECO:0000256" key="1">
    <source>
        <dbReference type="ARBA" id="ARBA00004571"/>
    </source>
</evidence>
<keyword evidence="12" id="KW-0564">Palmitate</keyword>
<organism evidence="18 19">
    <name type="scientific">Dyadobacter frigoris</name>
    <dbReference type="NCBI Taxonomy" id="2576211"/>
    <lineage>
        <taxon>Bacteria</taxon>
        <taxon>Pseudomonadati</taxon>
        <taxon>Bacteroidota</taxon>
        <taxon>Cytophagia</taxon>
        <taxon>Cytophagales</taxon>
        <taxon>Spirosomataceae</taxon>
        <taxon>Dyadobacter</taxon>
    </lineage>
</organism>
<evidence type="ECO:0000256" key="4">
    <source>
        <dbReference type="ARBA" id="ARBA00022452"/>
    </source>
</evidence>
<keyword evidence="11 15" id="KW-0472">Membrane</keyword>
<name>A0A4U6CSV2_9BACT</name>
<dbReference type="InterPro" id="IPR049712">
    <property type="entry name" value="Poly_export"/>
</dbReference>
<keyword evidence="7" id="KW-0732">Signal</keyword>
<dbReference type="AlphaFoldDB" id="A0A4U6CSV2"/>
<keyword evidence="5" id="KW-0762">Sugar transport</keyword>
<dbReference type="GO" id="GO:0046930">
    <property type="term" value="C:pore complex"/>
    <property type="evidence" value="ECO:0007669"/>
    <property type="project" value="UniProtKB-KW"/>
</dbReference>
<dbReference type="GO" id="GO:0006811">
    <property type="term" value="P:monoatomic ion transport"/>
    <property type="evidence" value="ECO:0007669"/>
    <property type="project" value="UniProtKB-KW"/>
</dbReference>
<dbReference type="PANTHER" id="PTHR33619">
    <property type="entry name" value="POLYSACCHARIDE EXPORT PROTEIN GFCE-RELATED"/>
    <property type="match status" value="1"/>
</dbReference>
<sequence>MKNTFSKISGYSAFIALLYLVIWGGATSCVSPKSIVYFQGDSSRYYSQAVTETYIPTIQSNDLLSVVVGSLNSEANEMFNVANTAMTASTNYSSTAAGAKLQPLGYLVNLDGYVEIPLIGKVKVKGLTTTVAADTIHLRLLNYLKEPSVVVRNLNFKVSVLGEVKIPAVYTIPDEKITLPEVLSMAGDLTIYGNRSNVMIIREEDGKREYARINLTARDIFNSPYYYLHKNDVIYVEPVKSKMLDTDSRVRTVPLIATIVGGISTLGILIINISK</sequence>
<evidence type="ECO:0000256" key="13">
    <source>
        <dbReference type="ARBA" id="ARBA00023237"/>
    </source>
</evidence>
<keyword evidence="10" id="KW-0626">Porin</keyword>
<evidence type="ECO:0000259" key="17">
    <source>
        <dbReference type="Pfam" id="PF22461"/>
    </source>
</evidence>
<evidence type="ECO:0000256" key="7">
    <source>
        <dbReference type="ARBA" id="ARBA00022729"/>
    </source>
</evidence>
<gene>
    <name evidence="18" type="ORF">FDK13_29185</name>
</gene>
<dbReference type="Pfam" id="PF22461">
    <property type="entry name" value="SLBB_2"/>
    <property type="match status" value="1"/>
</dbReference>
<evidence type="ECO:0000256" key="5">
    <source>
        <dbReference type="ARBA" id="ARBA00022597"/>
    </source>
</evidence>
<dbReference type="PANTHER" id="PTHR33619:SF3">
    <property type="entry name" value="POLYSACCHARIDE EXPORT PROTEIN GFCE-RELATED"/>
    <property type="match status" value="1"/>
</dbReference>
<dbReference type="InterPro" id="IPR054765">
    <property type="entry name" value="SLBB_dom"/>
</dbReference>
<keyword evidence="3" id="KW-0813">Transport</keyword>
<keyword evidence="9" id="KW-0406">Ion transport</keyword>
<comment type="subcellular location">
    <subcellularLocation>
        <location evidence="1">Cell outer membrane</location>
        <topology evidence="1">Multi-pass membrane protein</topology>
    </subcellularLocation>
</comment>
<evidence type="ECO:0000256" key="6">
    <source>
        <dbReference type="ARBA" id="ARBA00022692"/>
    </source>
</evidence>
<evidence type="ECO:0000256" key="11">
    <source>
        <dbReference type="ARBA" id="ARBA00023136"/>
    </source>
</evidence>
<evidence type="ECO:0000313" key="18">
    <source>
        <dbReference type="EMBL" id="TKT87662.1"/>
    </source>
</evidence>
<evidence type="ECO:0000256" key="2">
    <source>
        <dbReference type="ARBA" id="ARBA00009450"/>
    </source>
</evidence>
<keyword evidence="4" id="KW-1134">Transmembrane beta strand</keyword>
<reference evidence="18 19" key="1">
    <citation type="submission" date="2019-05" db="EMBL/GenBank/DDBJ databases">
        <title>Dyadobacter AR-3-8 sp. nov., isolated from arctic soil.</title>
        <authorList>
            <person name="Chaudhary D.K."/>
        </authorList>
    </citation>
    <scope>NUCLEOTIDE SEQUENCE [LARGE SCALE GENOMIC DNA]</scope>
    <source>
        <strain evidence="18 19">AR-3-8</strain>
    </source>
</reference>
<keyword evidence="8" id="KW-0625">Polysaccharide transport</keyword>
<comment type="similarity">
    <text evidence="2">Belongs to the BexD/CtrA/VexA family.</text>
</comment>
<accession>A0A4U6CSV2</accession>
<evidence type="ECO:0000259" key="16">
    <source>
        <dbReference type="Pfam" id="PF02563"/>
    </source>
</evidence>
<dbReference type="GO" id="GO:0015288">
    <property type="term" value="F:porin activity"/>
    <property type="evidence" value="ECO:0007669"/>
    <property type="project" value="UniProtKB-KW"/>
</dbReference>
<feature type="domain" description="Polysaccharide export protein N-terminal" evidence="16">
    <location>
        <begin position="57"/>
        <end position="152"/>
    </location>
</feature>
<dbReference type="Pfam" id="PF02563">
    <property type="entry name" value="Poly_export"/>
    <property type="match status" value="1"/>
</dbReference>
<feature type="domain" description="SLBB" evidence="17">
    <location>
        <begin position="157"/>
        <end position="236"/>
    </location>
</feature>
<dbReference type="GO" id="GO:0009279">
    <property type="term" value="C:cell outer membrane"/>
    <property type="evidence" value="ECO:0007669"/>
    <property type="project" value="UniProtKB-SubCell"/>
</dbReference>
<evidence type="ECO:0000256" key="14">
    <source>
        <dbReference type="ARBA" id="ARBA00023288"/>
    </source>
</evidence>
<keyword evidence="14" id="KW-0449">Lipoprotein</keyword>
<dbReference type="InterPro" id="IPR003715">
    <property type="entry name" value="Poly_export_N"/>
</dbReference>
<dbReference type="GO" id="GO:0015159">
    <property type="term" value="F:polysaccharide transmembrane transporter activity"/>
    <property type="evidence" value="ECO:0007669"/>
    <property type="project" value="InterPro"/>
</dbReference>
<dbReference type="PROSITE" id="PS51257">
    <property type="entry name" value="PROKAR_LIPOPROTEIN"/>
    <property type="match status" value="1"/>
</dbReference>
<proteinExistence type="inferred from homology"/>
<evidence type="ECO:0000256" key="8">
    <source>
        <dbReference type="ARBA" id="ARBA00023047"/>
    </source>
</evidence>
<evidence type="ECO:0000313" key="19">
    <source>
        <dbReference type="Proteomes" id="UP000304900"/>
    </source>
</evidence>